<feature type="region of interest" description="Disordered" evidence="1">
    <location>
        <begin position="1"/>
        <end position="21"/>
    </location>
</feature>
<evidence type="ECO:0000313" key="2">
    <source>
        <dbReference type="EMBL" id="TGZ57131.1"/>
    </source>
</evidence>
<feature type="compositionally biased region" description="Polar residues" evidence="1">
    <location>
        <begin position="1"/>
        <end position="12"/>
    </location>
</feature>
<evidence type="ECO:0000256" key="1">
    <source>
        <dbReference type="SAM" id="MobiDB-lite"/>
    </source>
</evidence>
<keyword evidence="3" id="KW-1185">Reference proteome</keyword>
<protein>
    <submittedName>
        <fullName evidence="2">Uncharacterized protein</fullName>
    </submittedName>
</protein>
<dbReference type="AlphaFoldDB" id="A0A4S2L3E0"/>
<organism evidence="2 3">
    <name type="scientific">Opisthorchis felineus</name>
    <dbReference type="NCBI Taxonomy" id="147828"/>
    <lineage>
        <taxon>Eukaryota</taxon>
        <taxon>Metazoa</taxon>
        <taxon>Spiralia</taxon>
        <taxon>Lophotrochozoa</taxon>
        <taxon>Platyhelminthes</taxon>
        <taxon>Trematoda</taxon>
        <taxon>Digenea</taxon>
        <taxon>Opisthorchiida</taxon>
        <taxon>Opisthorchiata</taxon>
        <taxon>Opisthorchiidae</taxon>
        <taxon>Opisthorchis</taxon>
    </lineage>
</organism>
<gene>
    <name evidence="2" type="ORF">CRM22_010019</name>
</gene>
<evidence type="ECO:0000313" key="3">
    <source>
        <dbReference type="Proteomes" id="UP000308267"/>
    </source>
</evidence>
<reference evidence="2 3" key="1">
    <citation type="journal article" date="2019" name="BMC Genomics">
        <title>New insights from Opisthorchis felineus genome: update on genomics of the epidemiologically important liver flukes.</title>
        <authorList>
            <person name="Ershov N.I."/>
            <person name="Mordvinov V.A."/>
            <person name="Prokhortchouk E.B."/>
            <person name="Pakharukova M.Y."/>
            <person name="Gunbin K.V."/>
            <person name="Ustyantsev K."/>
            <person name="Genaev M.A."/>
            <person name="Blinov A.G."/>
            <person name="Mazur A."/>
            <person name="Boulygina E."/>
            <person name="Tsygankova S."/>
            <person name="Khrameeva E."/>
            <person name="Chekanov N."/>
            <person name="Fan G."/>
            <person name="Xiao A."/>
            <person name="Zhang H."/>
            <person name="Xu X."/>
            <person name="Yang H."/>
            <person name="Solovyev V."/>
            <person name="Lee S.M."/>
            <person name="Liu X."/>
            <person name="Afonnikov D.A."/>
            <person name="Skryabin K.G."/>
        </authorList>
    </citation>
    <scope>NUCLEOTIDE SEQUENCE [LARGE SCALE GENOMIC DNA]</scope>
    <source>
        <strain evidence="2">AK-0245</strain>
        <tissue evidence="2">Whole organism</tissue>
    </source>
</reference>
<sequence length="86" mass="10225">KTKYSCSKTSNHYNHDDSYNKRDCPDDNPRVCGYLWRFVCDTSFGCVLLHGAHFLYTISVTYLETWRVCSVVKPRTIDNRRDWRIV</sequence>
<dbReference type="Proteomes" id="UP000308267">
    <property type="component" value="Unassembled WGS sequence"/>
</dbReference>
<dbReference type="EMBL" id="SJOL01009509">
    <property type="protein sequence ID" value="TGZ57131.1"/>
    <property type="molecule type" value="Genomic_DNA"/>
</dbReference>
<name>A0A4S2L3E0_OPIFE</name>
<comment type="caution">
    <text evidence="2">The sequence shown here is derived from an EMBL/GenBank/DDBJ whole genome shotgun (WGS) entry which is preliminary data.</text>
</comment>
<accession>A0A4S2L3E0</accession>
<feature type="non-terminal residue" evidence="2">
    <location>
        <position position="1"/>
    </location>
</feature>
<proteinExistence type="predicted"/>